<dbReference type="HOGENOM" id="CLU_114047_10_3_3"/>
<dbReference type="SUPFAM" id="SSF143100">
    <property type="entry name" value="TTHA1013/TTHA0281-like"/>
    <property type="match status" value="1"/>
</dbReference>
<dbReference type="Pfam" id="PF24113">
    <property type="entry name" value="DUF7387"/>
    <property type="match status" value="1"/>
</dbReference>
<evidence type="ECO:0000313" key="1">
    <source>
        <dbReference type="EMBL" id="AKE64059.1"/>
    </source>
</evidence>
<dbReference type="Proteomes" id="UP000034103">
    <property type="component" value="Chromosome"/>
</dbReference>
<reference evidence="1 2" key="1">
    <citation type="journal article" date="2015" name="Genome Announc.">
        <title>Complete Genome Sequence of Microcystis aeruginosa NIES-2549, a Bloom-Forming Cyanobacterium from Lake Kasumigaura, Japan.</title>
        <authorList>
            <person name="Yamaguchi H."/>
            <person name="Suzuki S."/>
            <person name="Tanabe Y."/>
            <person name="Osana Y."/>
            <person name="Shimura Y."/>
            <person name="Ishida K."/>
            <person name="Kawachi M."/>
        </authorList>
    </citation>
    <scope>NUCLEOTIDE SEQUENCE [LARGE SCALE GENOMIC DNA]</scope>
    <source>
        <strain evidence="1 2">NIES-2549</strain>
    </source>
</reference>
<organism evidence="1 2">
    <name type="scientific">Microcystis aeruginosa NIES-2549</name>
    <dbReference type="NCBI Taxonomy" id="1641812"/>
    <lineage>
        <taxon>Bacteria</taxon>
        <taxon>Bacillati</taxon>
        <taxon>Cyanobacteriota</taxon>
        <taxon>Cyanophyceae</taxon>
        <taxon>Oscillatoriophycideae</taxon>
        <taxon>Chroococcales</taxon>
        <taxon>Microcystaceae</taxon>
        <taxon>Microcystis</taxon>
    </lineage>
</organism>
<dbReference type="InterPro" id="IPR055811">
    <property type="entry name" value="DUF7387"/>
</dbReference>
<dbReference type="AlphaFoldDB" id="A0A0F6U3T2"/>
<protein>
    <recommendedName>
        <fullName evidence="3">HicB-like antitoxin of toxin-antitoxin system domain-containing protein</fullName>
    </recommendedName>
</protein>
<accession>A0A0F6U3T2</accession>
<gene>
    <name evidence="1" type="ORF">MYAER_1707</name>
</gene>
<evidence type="ECO:0000313" key="2">
    <source>
        <dbReference type="Proteomes" id="UP000034103"/>
    </source>
</evidence>
<sequence>MKQALTARIFQEGNWFVAQCLEVDVASQGETETEALINLQEALELHFEPPCATVIPQLQKIPVRAKHLGNNLSLKP</sequence>
<name>A0A0F6U3T2_MICAE</name>
<dbReference type="EMBL" id="CP011304">
    <property type="protein sequence ID" value="AKE64059.1"/>
    <property type="molecule type" value="Genomic_DNA"/>
</dbReference>
<evidence type="ECO:0008006" key="3">
    <source>
        <dbReference type="Google" id="ProtNLM"/>
    </source>
</evidence>
<dbReference type="PATRIC" id="fig|1641812.3.peg.1762"/>
<dbReference type="Gene3D" id="3.30.160.250">
    <property type="match status" value="1"/>
</dbReference>
<dbReference type="InterPro" id="IPR035069">
    <property type="entry name" value="TTHA1013/TTHA0281-like"/>
</dbReference>
<dbReference type="RefSeq" id="WP_046661763.1">
    <property type="nucleotide sequence ID" value="NZ_CP011304.1"/>
</dbReference>
<proteinExistence type="predicted"/>